<comment type="caution">
    <text evidence="2">The sequence shown here is derived from an EMBL/GenBank/DDBJ whole genome shotgun (WGS) entry which is preliminary data.</text>
</comment>
<protein>
    <submittedName>
        <fullName evidence="2">Rhodanese-like domain-containing protein</fullName>
    </submittedName>
</protein>
<dbReference type="Proteomes" id="UP000238206">
    <property type="component" value="Unassembled WGS sequence"/>
</dbReference>
<name>A0A2S8J475_BURCE</name>
<sequence length="156" mass="16617">MTVALEERTAAQQALEDARAAAAAAGTPYAGGVAPQAAWALFSAGDALLVDVRTAEERKFVGHVPESLHVPWATGTSLTRNPRFVRELEAKTGKDAVVLLLCRSGNRSAQAAEAATKGGFTQVFNVLEGFEGDLDEGQHRGGRNGWRFRGLPWAQD</sequence>
<accession>A0A2S8J475</accession>
<dbReference type="PROSITE" id="PS50206">
    <property type="entry name" value="RHODANESE_3"/>
    <property type="match status" value="1"/>
</dbReference>
<dbReference type="CDD" id="cd01522">
    <property type="entry name" value="RHOD_1"/>
    <property type="match status" value="1"/>
</dbReference>
<evidence type="ECO:0000259" key="1">
    <source>
        <dbReference type="PROSITE" id="PS50206"/>
    </source>
</evidence>
<dbReference type="Gene3D" id="3.40.250.10">
    <property type="entry name" value="Rhodanese-like domain"/>
    <property type="match status" value="1"/>
</dbReference>
<dbReference type="PANTHER" id="PTHR45431:SF3">
    <property type="entry name" value="RHODANESE-LIKE DOMAIN-CONTAINING PROTEIN 15, CHLOROPLASTIC"/>
    <property type="match status" value="1"/>
</dbReference>
<dbReference type="RefSeq" id="WP_034182017.1">
    <property type="nucleotide sequence ID" value="NZ_PUIQ01000002.1"/>
</dbReference>
<dbReference type="PANTHER" id="PTHR45431">
    <property type="entry name" value="RHODANESE-LIKE DOMAIN-CONTAINING PROTEIN 15, CHLOROPLASTIC"/>
    <property type="match status" value="1"/>
</dbReference>
<dbReference type="InterPro" id="IPR052367">
    <property type="entry name" value="Thiosulfate_ST/Rhodanese-like"/>
</dbReference>
<feature type="domain" description="Rhodanese" evidence="1">
    <location>
        <begin position="43"/>
        <end position="142"/>
    </location>
</feature>
<evidence type="ECO:0000313" key="2">
    <source>
        <dbReference type="EMBL" id="PQP21856.1"/>
    </source>
</evidence>
<dbReference type="InterPro" id="IPR001763">
    <property type="entry name" value="Rhodanese-like_dom"/>
</dbReference>
<evidence type="ECO:0000313" key="3">
    <source>
        <dbReference type="Proteomes" id="UP000238206"/>
    </source>
</evidence>
<reference evidence="2 3" key="1">
    <citation type="submission" date="2018-02" db="EMBL/GenBank/DDBJ databases">
        <title>Draft genome sequencing of Burkholderia cepacia Y14-15.</title>
        <authorList>
            <person name="Zheng B.-X."/>
        </authorList>
    </citation>
    <scope>NUCLEOTIDE SEQUENCE [LARGE SCALE GENOMIC DNA]</scope>
    <source>
        <strain evidence="2 3">Y14-15</strain>
    </source>
</reference>
<dbReference type="InterPro" id="IPR036873">
    <property type="entry name" value="Rhodanese-like_dom_sf"/>
</dbReference>
<proteinExistence type="predicted"/>
<organism evidence="2 3">
    <name type="scientific">Burkholderia cepacia</name>
    <name type="common">Pseudomonas cepacia</name>
    <dbReference type="NCBI Taxonomy" id="292"/>
    <lineage>
        <taxon>Bacteria</taxon>
        <taxon>Pseudomonadati</taxon>
        <taxon>Pseudomonadota</taxon>
        <taxon>Betaproteobacteria</taxon>
        <taxon>Burkholderiales</taxon>
        <taxon>Burkholderiaceae</taxon>
        <taxon>Burkholderia</taxon>
        <taxon>Burkholderia cepacia complex</taxon>
    </lineage>
</organism>
<dbReference type="SMART" id="SM00450">
    <property type="entry name" value="RHOD"/>
    <property type="match status" value="1"/>
</dbReference>
<gene>
    <name evidence="2" type="ORF">C5615_02830</name>
</gene>
<dbReference type="SUPFAM" id="SSF52821">
    <property type="entry name" value="Rhodanese/Cell cycle control phosphatase"/>
    <property type="match status" value="1"/>
</dbReference>
<dbReference type="AlphaFoldDB" id="A0A2S8J475"/>
<dbReference type="Pfam" id="PF00581">
    <property type="entry name" value="Rhodanese"/>
    <property type="match status" value="1"/>
</dbReference>
<dbReference type="EMBL" id="PUIQ01000002">
    <property type="protein sequence ID" value="PQP21856.1"/>
    <property type="molecule type" value="Genomic_DNA"/>
</dbReference>